<dbReference type="Gene3D" id="2.60.120.10">
    <property type="entry name" value="Jelly Rolls"/>
    <property type="match status" value="1"/>
</dbReference>
<gene>
    <name evidence="5" type="ORF">CR203_24095</name>
</gene>
<organism evidence="5 6">
    <name type="scientific">Salipaludibacillus neizhouensis</name>
    <dbReference type="NCBI Taxonomy" id="885475"/>
    <lineage>
        <taxon>Bacteria</taxon>
        <taxon>Bacillati</taxon>
        <taxon>Bacillota</taxon>
        <taxon>Bacilli</taxon>
        <taxon>Bacillales</taxon>
        <taxon>Bacillaceae</taxon>
    </lineage>
</organism>
<keyword evidence="1" id="KW-0805">Transcription regulation</keyword>
<dbReference type="SMART" id="SM00342">
    <property type="entry name" value="HTH_ARAC"/>
    <property type="match status" value="1"/>
</dbReference>
<protein>
    <recommendedName>
        <fullName evidence="4">HTH araC/xylS-type domain-containing protein</fullName>
    </recommendedName>
</protein>
<proteinExistence type="predicted"/>
<dbReference type="InterPro" id="IPR003313">
    <property type="entry name" value="AraC-bd"/>
</dbReference>
<name>A0A3A9K586_9BACI</name>
<accession>A0A3A9K586</accession>
<evidence type="ECO:0000313" key="6">
    <source>
        <dbReference type="Proteomes" id="UP000281498"/>
    </source>
</evidence>
<evidence type="ECO:0000313" key="5">
    <source>
        <dbReference type="EMBL" id="RKL64843.1"/>
    </source>
</evidence>
<dbReference type="PROSITE" id="PS01124">
    <property type="entry name" value="HTH_ARAC_FAMILY_2"/>
    <property type="match status" value="1"/>
</dbReference>
<comment type="caution">
    <text evidence="5">The sequence shown here is derived from an EMBL/GenBank/DDBJ whole genome shotgun (WGS) entry which is preliminary data.</text>
</comment>
<dbReference type="Gene3D" id="1.10.10.60">
    <property type="entry name" value="Homeodomain-like"/>
    <property type="match status" value="2"/>
</dbReference>
<evidence type="ECO:0000259" key="4">
    <source>
        <dbReference type="PROSITE" id="PS01124"/>
    </source>
</evidence>
<evidence type="ECO:0000256" key="3">
    <source>
        <dbReference type="ARBA" id="ARBA00023163"/>
    </source>
</evidence>
<dbReference type="PANTHER" id="PTHR43280">
    <property type="entry name" value="ARAC-FAMILY TRANSCRIPTIONAL REGULATOR"/>
    <property type="match status" value="1"/>
</dbReference>
<dbReference type="GO" id="GO:0043565">
    <property type="term" value="F:sequence-specific DNA binding"/>
    <property type="evidence" value="ECO:0007669"/>
    <property type="project" value="InterPro"/>
</dbReference>
<evidence type="ECO:0000256" key="2">
    <source>
        <dbReference type="ARBA" id="ARBA00023125"/>
    </source>
</evidence>
<dbReference type="PANTHER" id="PTHR43280:SF34">
    <property type="entry name" value="ARAC-FAMILY TRANSCRIPTIONAL REGULATOR"/>
    <property type="match status" value="1"/>
</dbReference>
<dbReference type="PRINTS" id="PR00032">
    <property type="entry name" value="HTHARAC"/>
</dbReference>
<dbReference type="SUPFAM" id="SSF46689">
    <property type="entry name" value="Homeodomain-like"/>
    <property type="match status" value="2"/>
</dbReference>
<dbReference type="AlphaFoldDB" id="A0A3A9K586"/>
<keyword evidence="2" id="KW-0238">DNA-binding</keyword>
<keyword evidence="6" id="KW-1185">Reference proteome</keyword>
<evidence type="ECO:0000256" key="1">
    <source>
        <dbReference type="ARBA" id="ARBA00023015"/>
    </source>
</evidence>
<feature type="domain" description="HTH araC/xylS-type" evidence="4">
    <location>
        <begin position="188"/>
        <end position="286"/>
    </location>
</feature>
<dbReference type="InterPro" id="IPR037923">
    <property type="entry name" value="HTH-like"/>
</dbReference>
<dbReference type="GO" id="GO:0003700">
    <property type="term" value="F:DNA-binding transcription factor activity"/>
    <property type="evidence" value="ECO:0007669"/>
    <property type="project" value="InterPro"/>
</dbReference>
<sequence>MQNINDELLIHETVPTFIIQYKTSEITASNFHFHSGYEIVWLKQGEAKYIFEDKVYHLTKHHVLLFKSTEFHKVSLSANSVYERVVIMFTDEFVSFDHPILTKFKQFLDDLPSPHYVLQLFTWKAEQFEHIVDHLLREQENNQWEQKSALELYFLELLLYLGREIQLSYDPKSHLSTFHASKDIGVHERILKEINVIWDTDWCLENLASRLHFNKYYLCHFFKKEFGITIYQYIQQRRIYEAKKMLINTNMPIHKLAKKVGFTSDSSFIRSFKNHVRMTPKKYRQTTNIPSLEF</sequence>
<dbReference type="Pfam" id="PF02311">
    <property type="entry name" value="AraC_binding"/>
    <property type="match status" value="1"/>
</dbReference>
<dbReference type="InterPro" id="IPR018060">
    <property type="entry name" value="HTH_AraC"/>
</dbReference>
<dbReference type="InterPro" id="IPR009057">
    <property type="entry name" value="Homeodomain-like_sf"/>
</dbReference>
<dbReference type="Pfam" id="PF12833">
    <property type="entry name" value="HTH_18"/>
    <property type="match status" value="1"/>
</dbReference>
<reference evidence="5 6" key="1">
    <citation type="submission" date="2017-10" db="EMBL/GenBank/DDBJ databases">
        <title>Bacillus sp. nov., a halophilic bacterium isolated from a Keqin Lake.</title>
        <authorList>
            <person name="Wang H."/>
        </authorList>
    </citation>
    <scope>NUCLEOTIDE SEQUENCE [LARGE SCALE GENOMIC DNA]</scope>
    <source>
        <strain evidence="5 6">KCTC 13187</strain>
    </source>
</reference>
<keyword evidence="3" id="KW-0804">Transcription</keyword>
<dbReference type="InterPro" id="IPR014710">
    <property type="entry name" value="RmlC-like_jellyroll"/>
</dbReference>
<dbReference type="InterPro" id="IPR020449">
    <property type="entry name" value="Tscrpt_reg_AraC-type_HTH"/>
</dbReference>
<dbReference type="RefSeq" id="WP_110937117.1">
    <property type="nucleotide sequence ID" value="NZ_KZ614146.1"/>
</dbReference>
<dbReference type="SUPFAM" id="SSF51215">
    <property type="entry name" value="Regulatory protein AraC"/>
    <property type="match status" value="1"/>
</dbReference>
<dbReference type="EMBL" id="PDOE01000033">
    <property type="protein sequence ID" value="RKL64843.1"/>
    <property type="molecule type" value="Genomic_DNA"/>
</dbReference>
<dbReference type="OrthoDB" id="182534at2"/>
<dbReference type="Proteomes" id="UP000281498">
    <property type="component" value="Unassembled WGS sequence"/>
</dbReference>